<evidence type="ECO:0000256" key="2">
    <source>
        <dbReference type="ARBA" id="ARBA00023015"/>
    </source>
</evidence>
<evidence type="ECO:0000313" key="6">
    <source>
        <dbReference type="Proteomes" id="UP001497516"/>
    </source>
</evidence>
<evidence type="ECO:0000256" key="4">
    <source>
        <dbReference type="SAM" id="MobiDB-lite"/>
    </source>
</evidence>
<evidence type="ECO:0000256" key="3">
    <source>
        <dbReference type="ARBA" id="ARBA00023163"/>
    </source>
</evidence>
<keyword evidence="6" id="KW-1185">Reference proteome</keyword>
<dbReference type="PANTHER" id="PTHR33388:SF18">
    <property type="entry name" value="PROTEIN SPEAR1"/>
    <property type="match status" value="1"/>
</dbReference>
<accession>A0AAV2GXN4</accession>
<evidence type="ECO:0000313" key="5">
    <source>
        <dbReference type="EMBL" id="CAL1414353.1"/>
    </source>
</evidence>
<protein>
    <recommendedName>
        <fullName evidence="7">Protein SPEAR3-like</fullName>
    </recommendedName>
</protein>
<feature type="region of interest" description="Disordered" evidence="4">
    <location>
        <begin position="158"/>
        <end position="195"/>
    </location>
</feature>
<dbReference type="EMBL" id="OZ034822">
    <property type="protein sequence ID" value="CAL1414353.1"/>
    <property type="molecule type" value="Genomic_DNA"/>
</dbReference>
<keyword evidence="2" id="KW-0805">Transcription regulation</keyword>
<dbReference type="Proteomes" id="UP001497516">
    <property type="component" value="Chromosome 9"/>
</dbReference>
<dbReference type="InterPro" id="IPR040356">
    <property type="entry name" value="SPEAR"/>
</dbReference>
<dbReference type="GO" id="GO:0003700">
    <property type="term" value="F:DNA-binding transcription factor activity"/>
    <property type="evidence" value="ECO:0007669"/>
    <property type="project" value="InterPro"/>
</dbReference>
<dbReference type="PANTHER" id="PTHR33388">
    <property type="entry name" value="OS01G0212500 PROTEIN"/>
    <property type="match status" value="1"/>
</dbReference>
<gene>
    <name evidence="5" type="ORF">LTRI10_LOCUS53518</name>
</gene>
<evidence type="ECO:0000256" key="1">
    <source>
        <dbReference type="ARBA" id="ARBA00022491"/>
    </source>
</evidence>
<name>A0AAV2GXN4_9ROSI</name>
<keyword evidence="1" id="KW-0678">Repressor</keyword>
<organism evidence="5 6">
    <name type="scientific">Linum trigynum</name>
    <dbReference type="NCBI Taxonomy" id="586398"/>
    <lineage>
        <taxon>Eukaryota</taxon>
        <taxon>Viridiplantae</taxon>
        <taxon>Streptophyta</taxon>
        <taxon>Embryophyta</taxon>
        <taxon>Tracheophyta</taxon>
        <taxon>Spermatophyta</taxon>
        <taxon>Magnoliopsida</taxon>
        <taxon>eudicotyledons</taxon>
        <taxon>Gunneridae</taxon>
        <taxon>Pentapetalae</taxon>
        <taxon>rosids</taxon>
        <taxon>fabids</taxon>
        <taxon>Malpighiales</taxon>
        <taxon>Linaceae</taxon>
        <taxon>Linum</taxon>
    </lineage>
</organism>
<sequence length="195" mass="21671">MGSGYFGEPNMGNHYHERGGSGGSSSSRKGKKKKKNNNSSSSSEKPKQPQRGLGVAQLEKIRLTGQLAGGCTTTTNNNNKNNYYHHHHPSSFSYGYNQNIMGQMGIGDYERTNDMIRYYGDSSQRPTTVASWNMDSSIYESHHNQQHGGTKQLFNLHEATSRSKKHRSDYSNGSSSQNSESSDGQELDLELRLSL</sequence>
<feature type="region of interest" description="Disordered" evidence="4">
    <location>
        <begin position="1"/>
        <end position="54"/>
    </location>
</feature>
<evidence type="ECO:0008006" key="7">
    <source>
        <dbReference type="Google" id="ProtNLM"/>
    </source>
</evidence>
<feature type="compositionally biased region" description="Low complexity" evidence="4">
    <location>
        <begin position="170"/>
        <end position="182"/>
    </location>
</feature>
<keyword evidence="3" id="KW-0804">Transcription</keyword>
<reference evidence="5 6" key="1">
    <citation type="submission" date="2024-04" db="EMBL/GenBank/DDBJ databases">
        <authorList>
            <person name="Fracassetti M."/>
        </authorList>
    </citation>
    <scope>NUCLEOTIDE SEQUENCE [LARGE SCALE GENOMIC DNA]</scope>
</reference>
<dbReference type="AlphaFoldDB" id="A0AAV2GXN4"/>
<proteinExistence type="predicted"/>